<dbReference type="NCBIfam" id="NF004712">
    <property type="entry name" value="PRK06052.1"/>
    <property type="match status" value="1"/>
</dbReference>
<organism evidence="1 2">
    <name type="scientific">Geoglobus ahangari</name>
    <dbReference type="NCBI Taxonomy" id="113653"/>
    <lineage>
        <taxon>Archaea</taxon>
        <taxon>Methanobacteriati</taxon>
        <taxon>Methanobacteriota</taxon>
        <taxon>Archaeoglobi</taxon>
        <taxon>Archaeoglobales</taxon>
        <taxon>Archaeoglobaceae</taxon>
        <taxon>Geoglobus</taxon>
    </lineage>
</organism>
<dbReference type="GO" id="GO:0032259">
    <property type="term" value="P:methylation"/>
    <property type="evidence" value="ECO:0007669"/>
    <property type="project" value="UniProtKB-KW"/>
</dbReference>
<proteinExistence type="predicted"/>
<dbReference type="KEGG" id="gah:GAH_01532"/>
<dbReference type="CDD" id="cd03310">
    <property type="entry name" value="CIMS_like"/>
    <property type="match status" value="1"/>
</dbReference>
<dbReference type="STRING" id="113653.GAH_01532"/>
<evidence type="ECO:0000313" key="2">
    <source>
        <dbReference type="Proteomes" id="UP000034723"/>
    </source>
</evidence>
<dbReference type="InParanoid" id="A0A0F7IFG5"/>
<keyword evidence="1" id="KW-0489">Methyltransferase</keyword>
<dbReference type="PATRIC" id="fig|113653.22.peg.1512"/>
<dbReference type="EMBL" id="CP011267">
    <property type="protein sequence ID" value="AKG91180.1"/>
    <property type="molecule type" value="Genomic_DNA"/>
</dbReference>
<evidence type="ECO:0000313" key="1">
    <source>
        <dbReference type="EMBL" id="AKG91180.1"/>
    </source>
</evidence>
<sequence length="315" mass="36411">MIFDDIGSFPLPEGITREWVNANLNTKEYAEMVKRAFLMKVNAGVDVPTYPQFRDMNEMFLDLIKNPKYQEDVYVIRREYARIREVEAILEMDVKAMRVCITGPFELYYKEFGPVIYDDALEKIGISISRFIENLDSDVVKCVSLDEPSLGTNPELQPTKEQIQLAYEKIDFPGDVQIHLHSPLFYTEVLDVEQINVIGIESARDEKAMDFVDREDLESYDKYLRVGVGRSDIDGIIAEYNSKHGVNVWGDSEGMMRAIDEVESPERIRGRIERAIKLFEDRLKYIGPDCGLFSFPSQEHAVRILENINRAREML</sequence>
<dbReference type="GO" id="GO:0003871">
    <property type="term" value="F:5-methyltetrahydropteroyltriglutamate-homocysteine S-methyltransferase activity"/>
    <property type="evidence" value="ECO:0007669"/>
    <property type="project" value="UniProtKB-EC"/>
</dbReference>
<reference evidence="1 2" key="1">
    <citation type="submission" date="2015-04" db="EMBL/GenBank/DDBJ databases">
        <title>The complete genome sequence of the hyperthermophilic, obligate iron-reducing archaeon Geoglobus ahangari strain 234T.</title>
        <authorList>
            <person name="Manzella M.P."/>
            <person name="Holmes D.E."/>
            <person name="Rocheleau J.M."/>
            <person name="Chung A."/>
            <person name="Reguera G."/>
            <person name="Kashefi K."/>
        </authorList>
    </citation>
    <scope>NUCLEOTIDE SEQUENCE [LARGE SCALE GENOMIC DNA]</scope>
    <source>
        <strain evidence="1 2">234</strain>
    </source>
</reference>
<keyword evidence="2" id="KW-1185">Reference proteome</keyword>
<dbReference type="RefSeq" id="WP_048095884.1">
    <property type="nucleotide sequence ID" value="NZ_CP011267.1"/>
</dbReference>
<dbReference type="AlphaFoldDB" id="A0A0F7IFG5"/>
<gene>
    <name evidence="1" type="ORF">GAH_01532</name>
</gene>
<dbReference type="SUPFAM" id="SSF51726">
    <property type="entry name" value="UROD/MetE-like"/>
    <property type="match status" value="1"/>
</dbReference>
<dbReference type="HOGENOM" id="CLU_893117_0_0_2"/>
<dbReference type="Proteomes" id="UP000034723">
    <property type="component" value="Chromosome"/>
</dbReference>
<dbReference type="OrthoDB" id="17656at2157"/>
<protein>
    <submittedName>
        <fullName evidence="1">Methionine synthase II (cobalamin-independent)</fullName>
        <ecNumber evidence="1">2.1.1.14</ecNumber>
    </submittedName>
</protein>
<accession>A0A0F7IFG5</accession>
<keyword evidence="1" id="KW-0808">Transferase</keyword>
<name>A0A0F7IFG5_9EURY</name>
<dbReference type="GeneID" id="24804102"/>
<dbReference type="InterPro" id="IPR038071">
    <property type="entry name" value="UROD/MetE-like_sf"/>
</dbReference>
<dbReference type="Gene3D" id="3.20.20.210">
    <property type="match status" value="1"/>
</dbReference>
<dbReference type="EC" id="2.1.1.14" evidence="1"/>